<evidence type="ECO:0000256" key="1">
    <source>
        <dbReference type="ARBA" id="ARBA00001445"/>
    </source>
</evidence>
<keyword evidence="3" id="KW-1133">Transmembrane helix</keyword>
<evidence type="ECO:0000259" key="6">
    <source>
        <dbReference type="Pfam" id="PF17389"/>
    </source>
</evidence>
<dbReference type="Gene3D" id="2.60.120.260">
    <property type="entry name" value="Galactose-binding domain-like"/>
    <property type="match status" value="2"/>
</dbReference>
<keyword evidence="3" id="KW-0472">Membrane</keyword>
<dbReference type="InterPro" id="IPR035396">
    <property type="entry name" value="Bac_rhamnosid6H"/>
</dbReference>
<evidence type="ECO:0000313" key="7">
    <source>
        <dbReference type="EMBL" id="MCZ8517161.1"/>
    </source>
</evidence>
<gene>
    <name evidence="7" type="ORF">O9H85_33385</name>
</gene>
<evidence type="ECO:0000259" key="5">
    <source>
        <dbReference type="Pfam" id="PF08531"/>
    </source>
</evidence>
<dbReference type="PANTHER" id="PTHR33307:SF6">
    <property type="entry name" value="ALPHA-RHAMNOSIDASE (EUROFUNG)-RELATED"/>
    <property type="match status" value="1"/>
</dbReference>
<keyword evidence="3" id="KW-0812">Transmembrane</keyword>
<accession>A0ABT4QKC2</accession>
<dbReference type="Pfam" id="PF08531">
    <property type="entry name" value="Bac_rhamnosid_N"/>
    <property type="match status" value="1"/>
</dbReference>
<proteinExistence type="predicted"/>
<dbReference type="PANTHER" id="PTHR33307">
    <property type="entry name" value="ALPHA-RHAMNOSIDASE (EUROFUNG)"/>
    <property type="match status" value="1"/>
</dbReference>
<dbReference type="InterPro" id="IPR008902">
    <property type="entry name" value="Rhamnosid_concanavalin"/>
</dbReference>
<dbReference type="InterPro" id="IPR013737">
    <property type="entry name" value="Bac_rhamnosid_N"/>
</dbReference>
<feature type="domain" description="Bacterial alpha-L-rhamnosidase N-terminal" evidence="5">
    <location>
        <begin position="14"/>
        <end position="86"/>
    </location>
</feature>
<name>A0ABT4QKC2_9BACL</name>
<dbReference type="Pfam" id="PF05592">
    <property type="entry name" value="Bac_rhamnosid"/>
    <property type="match status" value="1"/>
</dbReference>
<protein>
    <recommendedName>
        <fullName evidence="2">alpha-L-rhamnosidase</fullName>
        <ecNumber evidence="2">3.2.1.40</ecNumber>
    </recommendedName>
</protein>
<dbReference type="EC" id="3.2.1.40" evidence="2"/>
<evidence type="ECO:0000256" key="2">
    <source>
        <dbReference type="ARBA" id="ARBA00012652"/>
    </source>
</evidence>
<evidence type="ECO:0000256" key="3">
    <source>
        <dbReference type="SAM" id="Phobius"/>
    </source>
</evidence>
<dbReference type="Proteomes" id="UP001527882">
    <property type="component" value="Unassembled WGS sequence"/>
</dbReference>
<dbReference type="InterPro" id="IPR008928">
    <property type="entry name" value="6-hairpin_glycosidase_sf"/>
</dbReference>
<feature type="transmembrane region" description="Helical" evidence="3">
    <location>
        <begin position="465"/>
        <end position="487"/>
    </location>
</feature>
<reference evidence="7 8" key="1">
    <citation type="submission" date="2022-12" db="EMBL/GenBank/DDBJ databases">
        <title>Draft genome sequence of Paenibacillus sp. dW9.</title>
        <authorList>
            <person name="Choi E.-W."/>
            <person name="Kim D.-U."/>
        </authorList>
    </citation>
    <scope>NUCLEOTIDE SEQUENCE [LARGE SCALE GENOMIC DNA]</scope>
    <source>
        <strain evidence="8">dW9</strain>
    </source>
</reference>
<keyword evidence="7" id="KW-0378">Hydrolase</keyword>
<dbReference type="EMBL" id="JAQAGZ010000032">
    <property type="protein sequence ID" value="MCZ8517161.1"/>
    <property type="molecule type" value="Genomic_DNA"/>
</dbReference>
<sequence>MLAEVWVDGELMAGTDSGWKYTETAYYGRSMAVGYETQFLEELDARLSPGDWMRPDYDDSEWKPAVVKEADDHRPVLQLTPPVSVYEVRPVRIDRLSEGRYLADFGGEVTGQFLMEAQGEAGQQVKVRCGEELLEGEAGVRFHMRCNCTYSETWTLSGRRDRLTPFDYKAFRYVEVLGPESVLQPDSFAAIVRHYPLDEEACTFESEHPLLNRVWDICKNGVKWGSQESFVDCPSREKGQYLGDNTVITHAHMYVSGDLRMTRKALTDFAHSSEAVCLGLLAVVPGSFMQEIADFSLQWPLQLLQYYRQSGDADFVREMLPVAEGICEYFAGYAREDGLLHNVNEKWNLVDWPDNLRDGYDFALTDPVGEGCHNVINAFYYGCLSAVDELRNAMGLEAAYKGRRVRLKEAYVKAFFRPEAGVFADSESSEHASLHANALPLYFGLVPAEAVLPVIRLLKSKRLACGVYMAYFLLNGLACVGELAYVFELLTSDDKRS</sequence>
<dbReference type="InterPro" id="IPR016007">
    <property type="entry name" value="Alpha_rhamnosid"/>
</dbReference>
<evidence type="ECO:0000313" key="8">
    <source>
        <dbReference type="Proteomes" id="UP001527882"/>
    </source>
</evidence>
<feature type="domain" description="Alpha-L-rhamnosidase six-hairpin glycosidase" evidence="6">
    <location>
        <begin position="200"/>
        <end position="497"/>
    </location>
</feature>
<dbReference type="RefSeq" id="WP_269885692.1">
    <property type="nucleotide sequence ID" value="NZ_JAQAGZ010000032.1"/>
</dbReference>
<feature type="domain" description="Alpha-L-rhamnosidase concanavalin-like" evidence="4">
    <location>
        <begin position="95"/>
        <end position="192"/>
    </location>
</feature>
<organism evidence="7 8">
    <name type="scientific">Paenibacillus gyeongsangnamensis</name>
    <dbReference type="NCBI Taxonomy" id="3388067"/>
    <lineage>
        <taxon>Bacteria</taxon>
        <taxon>Bacillati</taxon>
        <taxon>Bacillota</taxon>
        <taxon>Bacilli</taxon>
        <taxon>Bacillales</taxon>
        <taxon>Paenibacillaceae</taxon>
        <taxon>Paenibacillus</taxon>
    </lineage>
</organism>
<comment type="catalytic activity">
    <reaction evidence="1">
        <text>Hydrolysis of terminal non-reducing alpha-L-rhamnose residues in alpha-L-rhamnosides.</text>
        <dbReference type="EC" id="3.2.1.40"/>
    </reaction>
</comment>
<dbReference type="SUPFAM" id="SSF48208">
    <property type="entry name" value="Six-hairpin glycosidases"/>
    <property type="match status" value="1"/>
</dbReference>
<dbReference type="Pfam" id="PF17389">
    <property type="entry name" value="Bac_rhamnosid6H"/>
    <property type="match status" value="1"/>
</dbReference>
<dbReference type="Gene3D" id="1.50.10.10">
    <property type="match status" value="1"/>
</dbReference>
<dbReference type="GO" id="GO:0016787">
    <property type="term" value="F:hydrolase activity"/>
    <property type="evidence" value="ECO:0007669"/>
    <property type="project" value="UniProtKB-KW"/>
</dbReference>
<dbReference type="InterPro" id="IPR012341">
    <property type="entry name" value="6hp_glycosidase-like_sf"/>
</dbReference>
<evidence type="ECO:0000259" key="4">
    <source>
        <dbReference type="Pfam" id="PF05592"/>
    </source>
</evidence>
<comment type="caution">
    <text evidence="7">The sequence shown here is derived from an EMBL/GenBank/DDBJ whole genome shotgun (WGS) entry which is preliminary data.</text>
</comment>
<keyword evidence="8" id="KW-1185">Reference proteome</keyword>